<reference evidence="2" key="1">
    <citation type="submission" date="2021-03" db="EMBL/GenBank/DDBJ databases">
        <authorList>
            <person name="Bekaert M."/>
        </authorList>
    </citation>
    <scope>NUCLEOTIDE SEQUENCE</scope>
</reference>
<accession>A0A8S3R477</accession>
<dbReference type="EMBL" id="CAJPWZ010000923">
    <property type="protein sequence ID" value="CAG2203538.1"/>
    <property type="molecule type" value="Genomic_DNA"/>
</dbReference>
<dbReference type="OrthoDB" id="6149688at2759"/>
<evidence type="ECO:0000313" key="2">
    <source>
        <dbReference type="EMBL" id="CAG2203538.1"/>
    </source>
</evidence>
<name>A0A8S3R477_MYTED</name>
<organism evidence="2 3">
    <name type="scientific">Mytilus edulis</name>
    <name type="common">Blue mussel</name>
    <dbReference type="NCBI Taxonomy" id="6550"/>
    <lineage>
        <taxon>Eukaryota</taxon>
        <taxon>Metazoa</taxon>
        <taxon>Spiralia</taxon>
        <taxon>Lophotrochozoa</taxon>
        <taxon>Mollusca</taxon>
        <taxon>Bivalvia</taxon>
        <taxon>Autobranchia</taxon>
        <taxon>Pteriomorphia</taxon>
        <taxon>Mytilida</taxon>
        <taxon>Mytiloidea</taxon>
        <taxon>Mytilidae</taxon>
        <taxon>Mytilinae</taxon>
        <taxon>Mytilus</taxon>
    </lineage>
</organism>
<dbReference type="Proteomes" id="UP000683360">
    <property type="component" value="Unassembled WGS sequence"/>
</dbReference>
<proteinExistence type="predicted"/>
<dbReference type="Pfam" id="PF20209">
    <property type="entry name" value="DUF6570"/>
    <property type="match status" value="1"/>
</dbReference>
<protein>
    <recommendedName>
        <fullName evidence="1">DUF6570 domain-containing protein</fullName>
    </recommendedName>
</protein>
<feature type="domain" description="DUF6570" evidence="1">
    <location>
        <begin position="302"/>
        <end position="347"/>
    </location>
</feature>
<gene>
    <name evidence="2" type="ORF">MEDL_18061</name>
</gene>
<dbReference type="AlphaFoldDB" id="A0A8S3R477"/>
<keyword evidence="3" id="KW-1185">Reference proteome</keyword>
<dbReference type="InterPro" id="IPR046700">
    <property type="entry name" value="DUF6570"/>
</dbReference>
<evidence type="ECO:0000313" key="3">
    <source>
        <dbReference type="Proteomes" id="UP000683360"/>
    </source>
</evidence>
<sequence>MVRRAIFCGFCKILGGASLREPRFSSAVNDNREFVRFATQGYAVLAAFEVLDINSADELNVGTTGSTLQTGVPFYVLIPDLMTEAEVVDYSVRAYDLKRDIQWKYTILEEKIQTAWDQYMGNVITTTHFLKVIAKLYKPSDNLLDNVQPLQELTLDATADQNKALDERVRQDLLAEDSDLVTDLRHINPGRPGDTLDMRYREKKRLLLEQKRSKGANQMAAWFRLQVGPTYISSVCIKYKFRKQVVPPDENKYIKKKTSATVASRCLNYLFKSACTTECPIKCKTINHKLWICYTCHRHLMKDQIPPDAYANGLQLPTVPDELKCLNKLEKHLISLRIPFMKIVQLPKGNQ</sequence>
<evidence type="ECO:0000259" key="1">
    <source>
        <dbReference type="Pfam" id="PF20209"/>
    </source>
</evidence>
<comment type="caution">
    <text evidence="2">The sequence shown here is derived from an EMBL/GenBank/DDBJ whole genome shotgun (WGS) entry which is preliminary data.</text>
</comment>